<evidence type="ECO:0000256" key="6">
    <source>
        <dbReference type="ARBA" id="ARBA00022685"/>
    </source>
</evidence>
<dbReference type="Gene3D" id="2.10.90.10">
    <property type="entry name" value="Cystine-knot cytokines"/>
    <property type="match status" value="1"/>
</dbReference>
<evidence type="ECO:0000256" key="12">
    <source>
        <dbReference type="PROSITE-ProRule" id="PRU00059"/>
    </source>
</evidence>
<dbReference type="PROSITE" id="PS50278">
    <property type="entry name" value="PDGF_2"/>
    <property type="match status" value="1"/>
</dbReference>
<dbReference type="InterPro" id="IPR000072">
    <property type="entry name" value="PDGF/VEGF_dom"/>
</dbReference>
<evidence type="ECO:0000256" key="9">
    <source>
        <dbReference type="ARBA" id="ARBA00023157"/>
    </source>
</evidence>
<evidence type="ECO:0000256" key="1">
    <source>
        <dbReference type="ARBA" id="ARBA00004613"/>
    </source>
</evidence>
<dbReference type="SUPFAM" id="SSF49854">
    <property type="entry name" value="Spermadhesin, CUB domain"/>
    <property type="match status" value="1"/>
</dbReference>
<gene>
    <name evidence="16" type="ORF">MDA_GLEAN10015553</name>
</gene>
<dbReference type="SMART" id="SM00141">
    <property type="entry name" value="PDGF"/>
    <property type="match status" value="1"/>
</dbReference>
<evidence type="ECO:0000259" key="15">
    <source>
        <dbReference type="PROSITE" id="PS50278"/>
    </source>
</evidence>
<keyword evidence="5" id="KW-0964">Secreted</keyword>
<evidence type="ECO:0000313" key="17">
    <source>
        <dbReference type="Proteomes" id="UP000010556"/>
    </source>
</evidence>
<evidence type="ECO:0000256" key="8">
    <source>
        <dbReference type="ARBA" id="ARBA00023030"/>
    </source>
</evidence>
<evidence type="ECO:0000256" key="4">
    <source>
        <dbReference type="ARBA" id="ARBA00022473"/>
    </source>
</evidence>
<dbReference type="Pfam" id="PF00431">
    <property type="entry name" value="CUB"/>
    <property type="match status" value="1"/>
</dbReference>
<evidence type="ECO:0000256" key="10">
    <source>
        <dbReference type="ARBA" id="ARBA00023180"/>
    </source>
</evidence>
<dbReference type="GO" id="GO:0070374">
    <property type="term" value="P:positive regulation of ERK1 and ERK2 cascade"/>
    <property type="evidence" value="ECO:0007669"/>
    <property type="project" value="TreeGrafter"/>
</dbReference>
<dbReference type="CDD" id="cd00135">
    <property type="entry name" value="PDGF"/>
    <property type="match status" value="1"/>
</dbReference>
<proteinExistence type="inferred from homology"/>
<evidence type="ECO:0000256" key="2">
    <source>
        <dbReference type="ARBA" id="ARBA00006686"/>
    </source>
</evidence>
<dbReference type="PANTHER" id="PTHR11633:SF5">
    <property type="entry name" value="PLATELET-DERIVED GROWTH FACTOR C"/>
    <property type="match status" value="1"/>
</dbReference>
<accession>L5MFA7</accession>
<keyword evidence="9" id="KW-1015">Disulfide bond</keyword>
<feature type="domain" description="Platelet-derived growth factor (PDGF) family profile" evidence="15">
    <location>
        <begin position="340"/>
        <end position="432"/>
    </location>
</feature>
<dbReference type="SMART" id="SM00042">
    <property type="entry name" value="CUB"/>
    <property type="match status" value="1"/>
</dbReference>
<name>L5MFA7_MYODS</name>
<dbReference type="GO" id="GO:0016020">
    <property type="term" value="C:membrane"/>
    <property type="evidence" value="ECO:0007669"/>
    <property type="project" value="InterPro"/>
</dbReference>
<dbReference type="GO" id="GO:0030335">
    <property type="term" value="P:positive regulation of cell migration"/>
    <property type="evidence" value="ECO:0007669"/>
    <property type="project" value="TreeGrafter"/>
</dbReference>
<dbReference type="CDD" id="cd00041">
    <property type="entry name" value="CUB"/>
    <property type="match status" value="1"/>
</dbReference>
<organism evidence="16 17">
    <name type="scientific">Myotis davidii</name>
    <name type="common">David's myotis</name>
    <dbReference type="NCBI Taxonomy" id="225400"/>
    <lineage>
        <taxon>Eukaryota</taxon>
        <taxon>Metazoa</taxon>
        <taxon>Chordata</taxon>
        <taxon>Craniata</taxon>
        <taxon>Vertebrata</taxon>
        <taxon>Euteleostomi</taxon>
        <taxon>Mammalia</taxon>
        <taxon>Eutheria</taxon>
        <taxon>Laurasiatheria</taxon>
        <taxon>Chiroptera</taxon>
        <taxon>Yangochiroptera</taxon>
        <taxon>Vespertilionidae</taxon>
        <taxon>Myotis</taxon>
    </lineage>
</organism>
<evidence type="ECO:0000256" key="11">
    <source>
        <dbReference type="ARBA" id="ARBA00023246"/>
    </source>
</evidence>
<dbReference type="SUPFAM" id="SSF57501">
    <property type="entry name" value="Cystine-knot cytokines"/>
    <property type="match status" value="1"/>
</dbReference>
<dbReference type="FunFam" id="2.10.90.10:FF:000010">
    <property type="entry name" value="Platelet derived growth factor C"/>
    <property type="match status" value="1"/>
</dbReference>
<comment type="subcellular location">
    <subcellularLocation>
        <location evidence="1">Secreted</location>
    </subcellularLocation>
</comment>
<comment type="similarity">
    <text evidence="2 13">Belongs to the PDGF/VEGF growth factor family.</text>
</comment>
<dbReference type="PANTHER" id="PTHR11633">
    <property type="entry name" value="PLATELET-DERIVED GROWTH FACTOR"/>
    <property type="match status" value="1"/>
</dbReference>
<evidence type="ECO:0000256" key="3">
    <source>
        <dbReference type="ARBA" id="ARBA00018877"/>
    </source>
</evidence>
<keyword evidence="17" id="KW-1185">Reference proteome</keyword>
<comment type="caution">
    <text evidence="12">Lacks conserved residue(s) required for the propagation of feature annotation.</text>
</comment>
<keyword evidence="10" id="KW-0325">Glycoprotein</keyword>
<reference evidence="17" key="1">
    <citation type="journal article" date="2013" name="Science">
        <title>Comparative analysis of bat genomes provides insight into the evolution of flight and immunity.</title>
        <authorList>
            <person name="Zhang G."/>
            <person name="Cowled C."/>
            <person name="Shi Z."/>
            <person name="Huang Z."/>
            <person name="Bishop-Lilly K.A."/>
            <person name="Fang X."/>
            <person name="Wynne J.W."/>
            <person name="Xiong Z."/>
            <person name="Baker M.L."/>
            <person name="Zhao W."/>
            <person name="Tachedjian M."/>
            <person name="Zhu Y."/>
            <person name="Zhou P."/>
            <person name="Jiang X."/>
            <person name="Ng J."/>
            <person name="Yang L."/>
            <person name="Wu L."/>
            <person name="Xiao J."/>
            <person name="Feng Y."/>
            <person name="Chen Y."/>
            <person name="Sun X."/>
            <person name="Zhang Y."/>
            <person name="Marsh G.A."/>
            <person name="Crameri G."/>
            <person name="Broder C.C."/>
            <person name="Frey K.G."/>
            <person name="Wang L.F."/>
            <person name="Wang J."/>
        </authorList>
    </citation>
    <scope>NUCLEOTIDE SEQUENCE [LARGE SCALE GENOMIC DNA]</scope>
</reference>
<keyword evidence="8 13" id="KW-0339">Growth factor</keyword>
<dbReference type="InterPro" id="IPR029034">
    <property type="entry name" value="Cystine-knot_cytokine"/>
</dbReference>
<dbReference type="PROSITE" id="PS01180">
    <property type="entry name" value="CUB"/>
    <property type="match status" value="1"/>
</dbReference>
<protein>
    <recommendedName>
        <fullName evidence="3">Platelet-derived growth factor C</fullName>
    </recommendedName>
</protein>
<dbReference type="Proteomes" id="UP000010556">
    <property type="component" value="Unassembled WGS sequence"/>
</dbReference>
<dbReference type="InterPro" id="IPR000859">
    <property type="entry name" value="CUB_dom"/>
</dbReference>
<keyword evidence="7" id="KW-0732">Signal</keyword>
<keyword evidence="6" id="KW-0165">Cleavage on pair of basic residues</keyword>
<dbReference type="GO" id="GO:0048008">
    <property type="term" value="P:platelet-derived growth factor receptor signaling pathway"/>
    <property type="evidence" value="ECO:0007669"/>
    <property type="project" value="TreeGrafter"/>
</dbReference>
<dbReference type="AlphaFoldDB" id="L5MFA7"/>
<dbReference type="Gene3D" id="2.60.120.290">
    <property type="entry name" value="Spermadhesin, CUB domain"/>
    <property type="match status" value="1"/>
</dbReference>
<evidence type="ECO:0000256" key="5">
    <source>
        <dbReference type="ARBA" id="ARBA00022525"/>
    </source>
</evidence>
<dbReference type="GO" id="GO:0005161">
    <property type="term" value="F:platelet-derived growth factor receptor binding"/>
    <property type="evidence" value="ECO:0007669"/>
    <property type="project" value="TreeGrafter"/>
</dbReference>
<dbReference type="EMBL" id="KB100795">
    <property type="protein sequence ID" value="ELK37309.1"/>
    <property type="molecule type" value="Genomic_DNA"/>
</dbReference>
<dbReference type="GO" id="GO:0008083">
    <property type="term" value="F:growth factor activity"/>
    <property type="evidence" value="ECO:0007669"/>
    <property type="project" value="UniProtKB-KW"/>
</dbReference>
<evidence type="ECO:0000313" key="16">
    <source>
        <dbReference type="EMBL" id="ELK37309.1"/>
    </source>
</evidence>
<dbReference type="GO" id="GO:0005615">
    <property type="term" value="C:extracellular space"/>
    <property type="evidence" value="ECO:0007669"/>
    <property type="project" value="TreeGrafter"/>
</dbReference>
<dbReference type="GO" id="GO:0008284">
    <property type="term" value="P:positive regulation of cell population proliferation"/>
    <property type="evidence" value="ECO:0007669"/>
    <property type="project" value="TreeGrafter"/>
</dbReference>
<dbReference type="FunFam" id="2.60.120.290:FF:000017">
    <property type="entry name" value="Platelet derived growth factor C"/>
    <property type="match status" value="1"/>
</dbReference>
<dbReference type="GO" id="GO:0051781">
    <property type="term" value="P:positive regulation of cell division"/>
    <property type="evidence" value="ECO:0007669"/>
    <property type="project" value="UniProtKB-KW"/>
</dbReference>
<dbReference type="Pfam" id="PF00341">
    <property type="entry name" value="PDGF"/>
    <property type="match status" value="1"/>
</dbReference>
<feature type="domain" description="CUB" evidence="14">
    <location>
        <begin position="70"/>
        <end position="187"/>
    </location>
</feature>
<keyword evidence="4" id="KW-0217">Developmental protein</keyword>
<keyword evidence="11" id="KW-0497">Mitogen</keyword>
<evidence type="ECO:0000256" key="7">
    <source>
        <dbReference type="ARBA" id="ARBA00022729"/>
    </source>
</evidence>
<evidence type="ECO:0000256" key="13">
    <source>
        <dbReference type="RuleBase" id="RU003818"/>
    </source>
</evidence>
<evidence type="ECO:0000259" key="14">
    <source>
        <dbReference type="PROSITE" id="PS01180"/>
    </source>
</evidence>
<dbReference type="GO" id="GO:0051897">
    <property type="term" value="P:positive regulation of phosphatidylinositol 3-kinase/protein kinase B signal transduction"/>
    <property type="evidence" value="ECO:0007669"/>
    <property type="project" value="TreeGrafter"/>
</dbReference>
<dbReference type="InterPro" id="IPR035914">
    <property type="entry name" value="Sperma_CUB_dom_sf"/>
</dbReference>
<sequence>MRITFSFQVYLKCLENSQMQVPLGWDCTEPEKGSFHKAKGSVGGGTIPKHLDWHRKEEKEHLKGVQAPQHERIITVSTNGSIHSPKFPHTYPRNTVLVWRLVAAEENVWIQLTFDERFGLEEPEDDICKYDFVEVEDPSDGTILGRWCGSGTVPGKQISKGNQIRIRFVSDEYFPSEPGFCIHYNIVMPALKGIRNQNNPEDVSLVLCLERAYRQVGESRAMISTQGSAGDIEQNDIALAGSVGLVSGVWRESSLQVTEAVSPSVLPPSALPLDQLNNAVTAFSTLEDLIRYLEPDRWQLDLEDLYRPGWQLLGKAFVFGRKSRVVDLNLLKEEVRLYSCTPRNFSVSIREELKRTDTIFWPGCLLVKRCGGNCACCLHNCNECQCVPSKVTKKYHEVLQLRPKIGVRGLHKSLTDVALEHHEECDCVCRGNAGG</sequence>